<dbReference type="PANTHER" id="PTHR12418">
    <property type="entry name" value="ACYL-COENZYME A THIOESTERASE THEM4"/>
    <property type="match status" value="1"/>
</dbReference>
<dbReference type="InterPro" id="IPR006683">
    <property type="entry name" value="Thioestr_dom"/>
</dbReference>
<evidence type="ECO:0000256" key="5">
    <source>
        <dbReference type="ARBA" id="ARBA00022490"/>
    </source>
</evidence>
<comment type="catalytic activity">
    <reaction evidence="22">
        <text>dodecanoyl-CoA + H2O = dodecanoate + CoA + H(+)</text>
        <dbReference type="Rhea" id="RHEA:30135"/>
        <dbReference type="ChEBI" id="CHEBI:15377"/>
        <dbReference type="ChEBI" id="CHEBI:15378"/>
        <dbReference type="ChEBI" id="CHEBI:18262"/>
        <dbReference type="ChEBI" id="CHEBI:57287"/>
        <dbReference type="ChEBI" id="CHEBI:57375"/>
    </reaction>
    <physiologicalReaction direction="left-to-right" evidence="22">
        <dbReference type="Rhea" id="RHEA:30136"/>
    </physiologicalReaction>
</comment>
<reference evidence="25 26" key="1">
    <citation type="submission" date="2012-06" db="EMBL/GenBank/DDBJ databases">
        <title>The complete chromosome of genome of Turneriella parva DSM 21527.</title>
        <authorList>
            <consortium name="US DOE Joint Genome Institute (JGI-PGF)"/>
            <person name="Lucas S."/>
            <person name="Han J."/>
            <person name="Lapidus A."/>
            <person name="Bruce D."/>
            <person name="Goodwin L."/>
            <person name="Pitluck S."/>
            <person name="Peters L."/>
            <person name="Kyrpides N."/>
            <person name="Mavromatis K."/>
            <person name="Ivanova N."/>
            <person name="Mikhailova N."/>
            <person name="Chertkov O."/>
            <person name="Detter J.C."/>
            <person name="Tapia R."/>
            <person name="Han C."/>
            <person name="Land M."/>
            <person name="Hauser L."/>
            <person name="Markowitz V."/>
            <person name="Cheng J.-F."/>
            <person name="Hugenholtz P."/>
            <person name="Woyke T."/>
            <person name="Wu D."/>
            <person name="Gronow S."/>
            <person name="Wellnitz S."/>
            <person name="Brambilla E."/>
            <person name="Klenk H.-P."/>
            <person name="Eisen J.A."/>
        </authorList>
    </citation>
    <scope>NUCLEOTIDE SEQUENCE [LARGE SCALE GENOMIC DNA]</scope>
    <source>
        <strain evidence="26">ATCC BAA-1111 / DSM 21527 / NCTC 11395 / H</strain>
    </source>
</reference>
<keyword evidence="8" id="KW-0276">Fatty acid metabolism</keyword>
<dbReference type="Proteomes" id="UP000006048">
    <property type="component" value="Chromosome"/>
</dbReference>
<evidence type="ECO:0000256" key="12">
    <source>
        <dbReference type="ARBA" id="ARBA00023273"/>
    </source>
</evidence>
<comment type="similarity">
    <text evidence="15">Belongs to the THEM4/THEM5 thioesterase family.</text>
</comment>
<evidence type="ECO:0000256" key="15">
    <source>
        <dbReference type="ARBA" id="ARBA00038456"/>
    </source>
</evidence>
<dbReference type="EMBL" id="CP002959">
    <property type="protein sequence ID" value="AFM13936.1"/>
    <property type="molecule type" value="Genomic_DNA"/>
</dbReference>
<keyword evidence="12" id="KW-0966">Cell projection</keyword>
<keyword evidence="6" id="KW-0053">Apoptosis</keyword>
<dbReference type="RefSeq" id="WP_014804435.1">
    <property type="nucleotide sequence ID" value="NC_018020.1"/>
</dbReference>
<comment type="subcellular location">
    <subcellularLocation>
        <location evidence="3">Cell projection</location>
        <location evidence="3">Ruffle membrane</location>
    </subcellularLocation>
    <subcellularLocation>
        <location evidence="2">Cytoplasm</location>
    </subcellularLocation>
    <subcellularLocation>
        <location evidence="1">Membrane</location>
        <topology evidence="1">Peripheral membrane protein</topology>
    </subcellularLocation>
</comment>
<evidence type="ECO:0000256" key="21">
    <source>
        <dbReference type="ARBA" id="ARBA00047969"/>
    </source>
</evidence>
<evidence type="ECO:0000256" key="20">
    <source>
        <dbReference type="ARBA" id="ARBA00047734"/>
    </source>
</evidence>
<protein>
    <recommendedName>
        <fullName evidence="17">Acyl-coenzyme A thioesterase THEM4</fullName>
        <ecNumber evidence="16">3.1.2.2</ecNumber>
    </recommendedName>
    <alternativeName>
        <fullName evidence="18">Thioesterase superfamily member 4</fullName>
    </alternativeName>
</protein>
<dbReference type="GO" id="GO:0016020">
    <property type="term" value="C:membrane"/>
    <property type="evidence" value="ECO:0007669"/>
    <property type="project" value="UniProtKB-SubCell"/>
</dbReference>
<feature type="domain" description="Thioesterase" evidence="24">
    <location>
        <begin position="64"/>
        <end position="135"/>
    </location>
</feature>
<name>I4B9H9_TURPD</name>
<dbReference type="HOGENOM" id="CLU_1538219_0_0_12"/>
<evidence type="ECO:0000256" key="6">
    <source>
        <dbReference type="ARBA" id="ARBA00022703"/>
    </source>
</evidence>
<organism evidence="25 26">
    <name type="scientific">Turneriella parva (strain ATCC BAA-1111 / DSM 21527 / NCTC 11395 / H)</name>
    <name type="common">Leptospira parva</name>
    <dbReference type="NCBI Taxonomy" id="869212"/>
    <lineage>
        <taxon>Bacteria</taxon>
        <taxon>Pseudomonadati</taxon>
        <taxon>Spirochaetota</taxon>
        <taxon>Spirochaetia</taxon>
        <taxon>Leptospirales</taxon>
        <taxon>Leptospiraceae</taxon>
        <taxon>Turneriella</taxon>
    </lineage>
</organism>
<evidence type="ECO:0000256" key="4">
    <source>
        <dbReference type="ARBA" id="ARBA00022475"/>
    </source>
</evidence>
<evidence type="ECO:0000256" key="1">
    <source>
        <dbReference type="ARBA" id="ARBA00004170"/>
    </source>
</evidence>
<comment type="catalytic activity">
    <reaction evidence="19">
        <text>octanoyl-CoA + H2O = octanoate + CoA + H(+)</text>
        <dbReference type="Rhea" id="RHEA:30143"/>
        <dbReference type="ChEBI" id="CHEBI:15377"/>
        <dbReference type="ChEBI" id="CHEBI:15378"/>
        <dbReference type="ChEBI" id="CHEBI:25646"/>
        <dbReference type="ChEBI" id="CHEBI:57287"/>
        <dbReference type="ChEBI" id="CHEBI:57386"/>
    </reaction>
    <physiologicalReaction direction="left-to-right" evidence="19">
        <dbReference type="Rhea" id="RHEA:30144"/>
    </physiologicalReaction>
</comment>
<sequence>MKTLFDIQDISACIAESTHIPDAISRFMSHSTDLIESRQYFHEATGMLLMEMRMGDNAEGPPDHVHGGFTSAILDEAMGGAAWCNGYPVLAANINVSLRKSIPLNQTFYCAGKTERIDTRRIYTVGQIFDAEGKLYTSATAVFIRIPEALLIQSHQRFSKFASFNKMRQNGHSVSQILEAGKA</sequence>
<dbReference type="OrthoDB" id="9792301at2"/>
<evidence type="ECO:0000256" key="11">
    <source>
        <dbReference type="ARBA" id="ARBA00023136"/>
    </source>
</evidence>
<accession>I4B9H9</accession>
<evidence type="ECO:0000313" key="25">
    <source>
        <dbReference type="EMBL" id="AFM13936.1"/>
    </source>
</evidence>
<evidence type="ECO:0000256" key="19">
    <source>
        <dbReference type="ARBA" id="ARBA00047588"/>
    </source>
</evidence>
<evidence type="ECO:0000256" key="8">
    <source>
        <dbReference type="ARBA" id="ARBA00022832"/>
    </source>
</evidence>
<comment type="catalytic activity">
    <reaction evidence="23">
        <text>tetradecanoyl-CoA + H2O = tetradecanoate + CoA + H(+)</text>
        <dbReference type="Rhea" id="RHEA:40119"/>
        <dbReference type="ChEBI" id="CHEBI:15377"/>
        <dbReference type="ChEBI" id="CHEBI:15378"/>
        <dbReference type="ChEBI" id="CHEBI:30807"/>
        <dbReference type="ChEBI" id="CHEBI:57287"/>
        <dbReference type="ChEBI" id="CHEBI:57385"/>
    </reaction>
    <physiologicalReaction direction="left-to-right" evidence="23">
        <dbReference type="Rhea" id="RHEA:40120"/>
    </physiologicalReaction>
</comment>
<evidence type="ECO:0000256" key="10">
    <source>
        <dbReference type="ARBA" id="ARBA00023098"/>
    </source>
</evidence>
<comment type="catalytic activity">
    <reaction evidence="14">
        <text>(9Z)-octadecenoyl-CoA + H2O = (9Z)-octadecenoate + CoA + H(+)</text>
        <dbReference type="Rhea" id="RHEA:40139"/>
        <dbReference type="ChEBI" id="CHEBI:15377"/>
        <dbReference type="ChEBI" id="CHEBI:15378"/>
        <dbReference type="ChEBI" id="CHEBI:30823"/>
        <dbReference type="ChEBI" id="CHEBI:57287"/>
        <dbReference type="ChEBI" id="CHEBI:57387"/>
    </reaction>
    <physiologicalReaction direction="left-to-right" evidence="14">
        <dbReference type="Rhea" id="RHEA:40140"/>
    </physiologicalReaction>
</comment>
<dbReference type="GO" id="GO:0016790">
    <property type="term" value="F:thiolester hydrolase activity"/>
    <property type="evidence" value="ECO:0007669"/>
    <property type="project" value="UniProtKB-ARBA"/>
</dbReference>
<evidence type="ECO:0000259" key="24">
    <source>
        <dbReference type="Pfam" id="PF03061"/>
    </source>
</evidence>
<dbReference type="Gene3D" id="3.10.129.10">
    <property type="entry name" value="Hotdog Thioesterase"/>
    <property type="match status" value="1"/>
</dbReference>
<keyword evidence="4" id="KW-1003">Cell membrane</keyword>
<keyword evidence="7" id="KW-0378">Hydrolase</keyword>
<proteinExistence type="inferred from homology"/>
<evidence type="ECO:0000256" key="13">
    <source>
        <dbReference type="ARBA" id="ARBA00035852"/>
    </source>
</evidence>
<evidence type="ECO:0000256" key="18">
    <source>
        <dbReference type="ARBA" id="ARBA00043210"/>
    </source>
</evidence>
<dbReference type="GO" id="GO:0005737">
    <property type="term" value="C:cytoplasm"/>
    <property type="evidence" value="ECO:0007669"/>
    <property type="project" value="UniProtKB-SubCell"/>
</dbReference>
<dbReference type="AlphaFoldDB" id="I4B9H9"/>
<dbReference type="InterPro" id="IPR052365">
    <property type="entry name" value="THEM4/THEM5_acyl-CoA_thioest"/>
</dbReference>
<evidence type="ECO:0000256" key="16">
    <source>
        <dbReference type="ARBA" id="ARBA00038848"/>
    </source>
</evidence>
<evidence type="ECO:0000256" key="23">
    <source>
        <dbReference type="ARBA" id="ARBA00048180"/>
    </source>
</evidence>
<evidence type="ECO:0000256" key="7">
    <source>
        <dbReference type="ARBA" id="ARBA00022801"/>
    </source>
</evidence>
<comment type="catalytic activity">
    <reaction evidence="21">
        <text>decanoyl-CoA + H2O = decanoate + CoA + H(+)</text>
        <dbReference type="Rhea" id="RHEA:40059"/>
        <dbReference type="ChEBI" id="CHEBI:15377"/>
        <dbReference type="ChEBI" id="CHEBI:15378"/>
        <dbReference type="ChEBI" id="CHEBI:27689"/>
        <dbReference type="ChEBI" id="CHEBI:57287"/>
        <dbReference type="ChEBI" id="CHEBI:61430"/>
    </reaction>
    <physiologicalReaction direction="left-to-right" evidence="21">
        <dbReference type="Rhea" id="RHEA:40060"/>
    </physiologicalReaction>
</comment>
<keyword evidence="11" id="KW-0472">Membrane</keyword>
<evidence type="ECO:0000256" key="9">
    <source>
        <dbReference type="ARBA" id="ARBA00022946"/>
    </source>
</evidence>
<evidence type="ECO:0000256" key="22">
    <source>
        <dbReference type="ARBA" id="ARBA00048074"/>
    </source>
</evidence>
<dbReference type="PANTHER" id="PTHR12418:SF19">
    <property type="entry name" value="ACYL-COENZYME A THIOESTERASE THEM4"/>
    <property type="match status" value="1"/>
</dbReference>
<evidence type="ECO:0000256" key="17">
    <source>
        <dbReference type="ARBA" id="ARBA00040123"/>
    </source>
</evidence>
<evidence type="ECO:0000256" key="2">
    <source>
        <dbReference type="ARBA" id="ARBA00004496"/>
    </source>
</evidence>
<dbReference type="SUPFAM" id="SSF54637">
    <property type="entry name" value="Thioesterase/thiol ester dehydrase-isomerase"/>
    <property type="match status" value="1"/>
</dbReference>
<dbReference type="GO" id="GO:0006631">
    <property type="term" value="P:fatty acid metabolic process"/>
    <property type="evidence" value="ECO:0007669"/>
    <property type="project" value="UniProtKB-KW"/>
</dbReference>
<dbReference type="STRING" id="869212.Turpa_3298"/>
<keyword evidence="26" id="KW-1185">Reference proteome</keyword>
<dbReference type="Pfam" id="PF03061">
    <property type="entry name" value="4HBT"/>
    <property type="match status" value="1"/>
</dbReference>
<dbReference type="KEGG" id="tpx:Turpa_3298"/>
<keyword evidence="9" id="KW-0809">Transit peptide</keyword>
<comment type="catalytic activity">
    <reaction evidence="20">
        <text>hexadecanoyl-CoA + H2O = hexadecanoate + CoA + H(+)</text>
        <dbReference type="Rhea" id="RHEA:16645"/>
        <dbReference type="ChEBI" id="CHEBI:7896"/>
        <dbReference type="ChEBI" id="CHEBI:15377"/>
        <dbReference type="ChEBI" id="CHEBI:15378"/>
        <dbReference type="ChEBI" id="CHEBI:57287"/>
        <dbReference type="ChEBI" id="CHEBI:57379"/>
        <dbReference type="EC" id="3.1.2.2"/>
    </reaction>
    <physiologicalReaction direction="left-to-right" evidence="20">
        <dbReference type="Rhea" id="RHEA:16646"/>
    </physiologicalReaction>
</comment>
<evidence type="ECO:0000256" key="3">
    <source>
        <dbReference type="ARBA" id="ARBA00004632"/>
    </source>
</evidence>
<dbReference type="InterPro" id="IPR029069">
    <property type="entry name" value="HotDog_dom_sf"/>
</dbReference>
<comment type="catalytic activity">
    <reaction evidence="13">
        <text>(5Z,8Z,11Z,14Z)-eicosatetraenoyl-CoA + H2O = (5Z,8Z,11Z,14Z)-eicosatetraenoate + CoA + H(+)</text>
        <dbReference type="Rhea" id="RHEA:40151"/>
        <dbReference type="ChEBI" id="CHEBI:15377"/>
        <dbReference type="ChEBI" id="CHEBI:15378"/>
        <dbReference type="ChEBI" id="CHEBI:32395"/>
        <dbReference type="ChEBI" id="CHEBI:57287"/>
        <dbReference type="ChEBI" id="CHEBI:57368"/>
    </reaction>
    <physiologicalReaction direction="left-to-right" evidence="13">
        <dbReference type="Rhea" id="RHEA:40152"/>
    </physiologicalReaction>
</comment>
<evidence type="ECO:0000313" key="26">
    <source>
        <dbReference type="Proteomes" id="UP000006048"/>
    </source>
</evidence>
<keyword evidence="5" id="KW-0963">Cytoplasm</keyword>
<dbReference type="CDD" id="cd03443">
    <property type="entry name" value="PaaI_thioesterase"/>
    <property type="match status" value="1"/>
</dbReference>
<evidence type="ECO:0000256" key="14">
    <source>
        <dbReference type="ARBA" id="ARBA00037002"/>
    </source>
</evidence>
<dbReference type="EC" id="3.1.2.2" evidence="16"/>
<keyword evidence="10" id="KW-0443">Lipid metabolism</keyword>
<gene>
    <name evidence="25" type="ordered locus">Turpa_3298</name>
</gene>